<dbReference type="Gene3D" id="2.170.300.10">
    <property type="entry name" value="Tie2 ligand-binding domain superfamily"/>
    <property type="match status" value="1"/>
</dbReference>
<dbReference type="Proteomes" id="UP001497497">
    <property type="component" value="Unassembled WGS sequence"/>
</dbReference>
<feature type="chain" id="PRO_5044021984" description="Fucolectin tachylectin-4 pentraxin-1 domain-containing protein" evidence="6">
    <location>
        <begin position="23"/>
        <end position="662"/>
    </location>
</feature>
<keyword evidence="5" id="KW-0812">Transmembrane</keyword>
<dbReference type="AlphaFoldDB" id="A0AAV2HPT3"/>
<dbReference type="Pfam" id="PF22633">
    <property type="entry name" value="F5_F8_type_C_2"/>
    <property type="match status" value="1"/>
</dbReference>
<dbReference type="SUPFAM" id="SSF49785">
    <property type="entry name" value="Galactose-binding domain-like"/>
    <property type="match status" value="1"/>
</dbReference>
<evidence type="ECO:0000256" key="4">
    <source>
        <dbReference type="ARBA" id="ARBA00023157"/>
    </source>
</evidence>
<feature type="signal peptide" evidence="6">
    <location>
        <begin position="1"/>
        <end position="22"/>
    </location>
</feature>
<keyword evidence="6" id="KW-0732">Signal</keyword>
<keyword evidence="5" id="KW-0472">Membrane</keyword>
<evidence type="ECO:0000259" key="7">
    <source>
        <dbReference type="SMART" id="SM00607"/>
    </source>
</evidence>
<evidence type="ECO:0000256" key="1">
    <source>
        <dbReference type="ARBA" id="ARBA00022536"/>
    </source>
</evidence>
<dbReference type="InterPro" id="IPR008979">
    <property type="entry name" value="Galactose-bd-like_sf"/>
</dbReference>
<name>A0AAV2HPT3_LYMST</name>
<keyword evidence="4" id="KW-1015">Disulfide bond</keyword>
<evidence type="ECO:0000313" key="8">
    <source>
        <dbReference type="EMBL" id="CAL1534186.1"/>
    </source>
</evidence>
<feature type="domain" description="Fucolectin tachylectin-4 pentraxin-1" evidence="7">
    <location>
        <begin position="196"/>
        <end position="346"/>
    </location>
</feature>
<dbReference type="PANTHER" id="PTHR24043:SF8">
    <property type="entry name" value="EGF-LIKE DOMAIN-CONTAINING PROTEIN"/>
    <property type="match status" value="1"/>
</dbReference>
<keyword evidence="1" id="KW-0245">EGF-like domain</keyword>
<evidence type="ECO:0000313" key="9">
    <source>
        <dbReference type="Proteomes" id="UP001497497"/>
    </source>
</evidence>
<feature type="transmembrane region" description="Helical" evidence="5">
    <location>
        <begin position="542"/>
        <end position="567"/>
    </location>
</feature>
<keyword evidence="3" id="KW-0106">Calcium</keyword>
<protein>
    <recommendedName>
        <fullName evidence="7">Fucolectin tachylectin-4 pentraxin-1 domain-containing protein</fullName>
    </recommendedName>
</protein>
<evidence type="ECO:0000256" key="2">
    <source>
        <dbReference type="ARBA" id="ARBA00022723"/>
    </source>
</evidence>
<reference evidence="8 9" key="1">
    <citation type="submission" date="2024-04" db="EMBL/GenBank/DDBJ databases">
        <authorList>
            <consortium name="Genoscope - CEA"/>
            <person name="William W."/>
        </authorList>
    </citation>
    <scope>NUCLEOTIDE SEQUENCE [LARGE SCALE GENOMIC DNA]</scope>
</reference>
<keyword evidence="5" id="KW-1133">Transmembrane helix</keyword>
<comment type="caution">
    <text evidence="8">The sequence shown here is derived from an EMBL/GenBank/DDBJ whole genome shotgun (WGS) entry which is preliminary data.</text>
</comment>
<keyword evidence="2" id="KW-0479">Metal-binding</keyword>
<sequence length="662" mass="73188">MDTRYLLFWVVLLMVCLSFVYSQGCYTTGWFGSNCQYKCHCENDKCNNRTGQCTDNSKCVKGWFGLACQYQDLSSVPSTTITINPFQTSNTWITDRDDSTCNQDNNLQSVAVAWNITYPLSWFRLTFKESAYAGKFEISFRTNGNILTETPCNNQHIYVIDTSTVDISCQMTVDVMQVVVGGEGVKSLCSLYISGGRNVALKQNTVQSSTYTLEGIERALASNAVDGNTSSVFENNTCTHTDTVDSSPKWTVTFSQSHAINRIVLYNRYGYKDSIFCCPERLIQFGLQTFNTIKETVFSFKDARTTPMLVYTIIVPYIERSVSVVGVTVNSSSGILTLCEVQTFAECDPGTWGLDCNNTCQQSCRTSCDAETGFCKACVGFSDPPACDEECESVNWGINCTQSCSTKCYNQSCNSQTGVCDKGCNGYSDSPVCTTQCLPGKWGVNCINECSSCLNKSCDRFHGKCTLACEVGYTKFPDCSPGCSDGYYSSNCSLPCSQTCKDRKCNYITGHCLQCLTGYQGYMCDEEISIREVQENNSQKTIIGLGIGLGVACATSISFLLVICYLIRRGKQPLRINESHTGQTNVPDKSYDTVASGSEYNRQYEAPVTTGKYQNASNKYIVKFEGKSEKKDNEQACSVYEDDTNAADTYESIEMDKIDSAS</sequence>
<dbReference type="GO" id="GO:0046872">
    <property type="term" value="F:metal ion binding"/>
    <property type="evidence" value="ECO:0007669"/>
    <property type="project" value="UniProtKB-KW"/>
</dbReference>
<dbReference type="InterPro" id="IPR042635">
    <property type="entry name" value="MEGF10/SREC1/2-like"/>
</dbReference>
<organism evidence="8 9">
    <name type="scientific">Lymnaea stagnalis</name>
    <name type="common">Great pond snail</name>
    <name type="synonym">Helix stagnalis</name>
    <dbReference type="NCBI Taxonomy" id="6523"/>
    <lineage>
        <taxon>Eukaryota</taxon>
        <taxon>Metazoa</taxon>
        <taxon>Spiralia</taxon>
        <taxon>Lophotrochozoa</taxon>
        <taxon>Mollusca</taxon>
        <taxon>Gastropoda</taxon>
        <taxon>Heterobranchia</taxon>
        <taxon>Euthyneura</taxon>
        <taxon>Panpulmonata</taxon>
        <taxon>Hygrophila</taxon>
        <taxon>Lymnaeoidea</taxon>
        <taxon>Lymnaeidae</taxon>
        <taxon>Lymnaea</taxon>
    </lineage>
</organism>
<proteinExistence type="predicted"/>
<evidence type="ECO:0000256" key="6">
    <source>
        <dbReference type="SAM" id="SignalP"/>
    </source>
</evidence>
<gene>
    <name evidence="8" type="ORF">GSLYS_00008146001</name>
</gene>
<dbReference type="InterPro" id="IPR006585">
    <property type="entry name" value="FTP1"/>
</dbReference>
<dbReference type="GO" id="GO:0005044">
    <property type="term" value="F:scavenger receptor activity"/>
    <property type="evidence" value="ECO:0007669"/>
    <property type="project" value="InterPro"/>
</dbReference>
<dbReference type="EMBL" id="CAXITT010000163">
    <property type="protein sequence ID" value="CAL1534186.1"/>
    <property type="molecule type" value="Genomic_DNA"/>
</dbReference>
<evidence type="ECO:0000256" key="5">
    <source>
        <dbReference type="SAM" id="Phobius"/>
    </source>
</evidence>
<accession>A0AAV2HPT3</accession>
<keyword evidence="9" id="KW-1185">Reference proteome</keyword>
<dbReference type="PANTHER" id="PTHR24043">
    <property type="entry name" value="SCAVENGER RECEPTOR CLASS F"/>
    <property type="match status" value="1"/>
</dbReference>
<dbReference type="Gene3D" id="2.60.120.260">
    <property type="entry name" value="Galactose-binding domain-like"/>
    <property type="match status" value="1"/>
</dbReference>
<evidence type="ECO:0000256" key="3">
    <source>
        <dbReference type="ARBA" id="ARBA00022837"/>
    </source>
</evidence>
<dbReference type="SMART" id="SM00607">
    <property type="entry name" value="FTP"/>
    <property type="match status" value="1"/>
</dbReference>